<reference evidence="4 5" key="2">
    <citation type="submission" date="2021-10" db="EMBL/GenBank/DDBJ databases">
        <authorList>
            <person name="Piombo E."/>
        </authorList>
    </citation>
    <scope>NUCLEOTIDE SEQUENCE [LARGE SCALE GENOMIC DNA]</scope>
</reference>
<dbReference type="OrthoDB" id="5426678at2759"/>
<dbReference type="Proteomes" id="UP000775872">
    <property type="component" value="Unassembled WGS sequence"/>
</dbReference>
<keyword evidence="3" id="KW-0732">Signal</keyword>
<sequence>MITVRLNVSVAGVILLILLLLRPAASLQVTAGSPCASSCVGAPHLSPSSSYGLACKDQDFLSKYNGQLFQSCLTCLQESSFSKGDETDQQWFLYHLRYLFDSCLFDHLDDQGETLGSCMEDGPCDGLDVVLKSGTNDPTSKSPDGYCAVDGSTDLSHSVETCLRCIQSSDSHKYLSNFLVAIKTGCENQPSPGSLLGLSGSVFSETLIQDASQSDEGKLKPAAIAGIVIGIVAFLLLVSGCVFFFMRRRQRSPPPSRSSLLSFRCQTRVTPRTPRFPRELATTQRREMVEHQREYIDPGAALNSNPVTAQWYAPSNWYTTPSHTPTSSTTALVSPPPTTHFASSLTRSPEQEPHSRSGSSSISSISVSSTAPLIHPRTDSTEPPEYSSMDGRPPAGFIPGLAISTPGDTALYTGQKVVQKSLYSSQRGYSYQPWGPRRGWSRDVATPAGTQPAGDDLDEEKSSPVVLPSEFSPFQVSQPPPPAWRP</sequence>
<feature type="transmembrane region" description="Helical" evidence="2">
    <location>
        <begin position="222"/>
        <end position="246"/>
    </location>
</feature>
<reference evidence="5" key="1">
    <citation type="submission" date="2019-06" db="EMBL/GenBank/DDBJ databases">
        <authorList>
            <person name="Broberg M."/>
        </authorList>
    </citation>
    <scope>NUCLEOTIDE SEQUENCE [LARGE SCALE GENOMIC DNA]</scope>
</reference>
<organism evidence="4 5">
    <name type="scientific">Clonostachys solani</name>
    <dbReference type="NCBI Taxonomy" id="160281"/>
    <lineage>
        <taxon>Eukaryota</taxon>
        <taxon>Fungi</taxon>
        <taxon>Dikarya</taxon>
        <taxon>Ascomycota</taxon>
        <taxon>Pezizomycotina</taxon>
        <taxon>Sordariomycetes</taxon>
        <taxon>Hypocreomycetidae</taxon>
        <taxon>Hypocreales</taxon>
        <taxon>Bionectriaceae</taxon>
        <taxon>Clonostachys</taxon>
    </lineage>
</organism>
<dbReference type="AlphaFoldDB" id="A0A9N9ZDM5"/>
<evidence type="ECO:0000313" key="5">
    <source>
        <dbReference type="Proteomes" id="UP000775872"/>
    </source>
</evidence>
<evidence type="ECO:0000256" key="1">
    <source>
        <dbReference type="SAM" id="MobiDB-lite"/>
    </source>
</evidence>
<dbReference type="EMBL" id="CABFOC020000045">
    <property type="protein sequence ID" value="CAH0053294.1"/>
    <property type="molecule type" value="Genomic_DNA"/>
</dbReference>
<keyword evidence="2" id="KW-1133">Transmembrane helix</keyword>
<feature type="chain" id="PRO_5040460336" evidence="3">
    <location>
        <begin position="27"/>
        <end position="486"/>
    </location>
</feature>
<feature type="signal peptide" evidence="3">
    <location>
        <begin position="1"/>
        <end position="26"/>
    </location>
</feature>
<evidence type="ECO:0000256" key="2">
    <source>
        <dbReference type="SAM" id="Phobius"/>
    </source>
</evidence>
<feature type="region of interest" description="Disordered" evidence="1">
    <location>
        <begin position="322"/>
        <end position="401"/>
    </location>
</feature>
<proteinExistence type="predicted"/>
<comment type="caution">
    <text evidence="4">The sequence shown here is derived from an EMBL/GenBank/DDBJ whole genome shotgun (WGS) entry which is preliminary data.</text>
</comment>
<dbReference type="CDD" id="cd12087">
    <property type="entry name" value="TM_EGFR-like"/>
    <property type="match status" value="1"/>
</dbReference>
<keyword evidence="2" id="KW-0812">Transmembrane</keyword>
<feature type="region of interest" description="Disordered" evidence="1">
    <location>
        <begin position="425"/>
        <end position="486"/>
    </location>
</feature>
<name>A0A9N9ZDM5_9HYPO</name>
<protein>
    <submittedName>
        <fullName evidence="4">Uncharacterized protein</fullName>
    </submittedName>
</protein>
<feature type="compositionally biased region" description="Low complexity" evidence="1">
    <location>
        <begin position="468"/>
        <end position="477"/>
    </location>
</feature>
<evidence type="ECO:0000313" key="4">
    <source>
        <dbReference type="EMBL" id="CAH0053294.1"/>
    </source>
</evidence>
<keyword evidence="5" id="KW-1185">Reference proteome</keyword>
<keyword evidence="2" id="KW-0472">Membrane</keyword>
<evidence type="ECO:0000256" key="3">
    <source>
        <dbReference type="SAM" id="SignalP"/>
    </source>
</evidence>
<gene>
    <name evidence="4" type="ORF">CSOL1703_00005165</name>
</gene>
<feature type="compositionally biased region" description="Low complexity" evidence="1">
    <location>
        <begin position="356"/>
        <end position="369"/>
    </location>
</feature>
<accession>A0A9N9ZDM5</accession>